<comment type="caution">
    <text evidence="1">The sequence shown here is derived from an EMBL/GenBank/DDBJ whole genome shotgun (WGS) entry which is preliminary data.</text>
</comment>
<proteinExistence type="predicted"/>
<dbReference type="CDD" id="cd09272">
    <property type="entry name" value="RNase_HI_RT_Ty1"/>
    <property type="match status" value="1"/>
</dbReference>
<sequence>MSAIALTSNPVLHQRTKHIEVDIHFVRERVAKKHLQVQFVSSNEQYADIFTKGLSTPLFQTHCRNLSLGFTS</sequence>
<evidence type="ECO:0000313" key="2">
    <source>
        <dbReference type="Proteomes" id="UP000315295"/>
    </source>
</evidence>
<accession>A0A540L7I0</accession>
<reference evidence="1 2" key="1">
    <citation type="journal article" date="2019" name="G3 (Bethesda)">
        <title>Sequencing of a Wild Apple (Malus baccata) Genome Unravels the Differences Between Cultivated and Wild Apple Species Regarding Disease Resistance and Cold Tolerance.</title>
        <authorList>
            <person name="Chen X."/>
        </authorList>
    </citation>
    <scope>NUCLEOTIDE SEQUENCE [LARGE SCALE GENOMIC DNA]</scope>
    <source>
        <strain evidence="2">cv. Shandingzi</strain>
        <tissue evidence="1">Leaves</tissue>
    </source>
</reference>
<dbReference type="EMBL" id="VIEB01000721">
    <property type="protein sequence ID" value="TQD82443.1"/>
    <property type="molecule type" value="Genomic_DNA"/>
</dbReference>
<name>A0A540L7I0_MALBA</name>
<dbReference type="Proteomes" id="UP000315295">
    <property type="component" value="Unassembled WGS sequence"/>
</dbReference>
<keyword evidence="2" id="KW-1185">Reference proteome</keyword>
<protein>
    <recommendedName>
        <fullName evidence="3">Copia protein</fullName>
    </recommendedName>
</protein>
<organism evidence="1 2">
    <name type="scientific">Malus baccata</name>
    <name type="common">Siberian crab apple</name>
    <name type="synonym">Pyrus baccata</name>
    <dbReference type="NCBI Taxonomy" id="106549"/>
    <lineage>
        <taxon>Eukaryota</taxon>
        <taxon>Viridiplantae</taxon>
        <taxon>Streptophyta</taxon>
        <taxon>Embryophyta</taxon>
        <taxon>Tracheophyta</taxon>
        <taxon>Spermatophyta</taxon>
        <taxon>Magnoliopsida</taxon>
        <taxon>eudicotyledons</taxon>
        <taxon>Gunneridae</taxon>
        <taxon>Pentapetalae</taxon>
        <taxon>rosids</taxon>
        <taxon>fabids</taxon>
        <taxon>Rosales</taxon>
        <taxon>Rosaceae</taxon>
        <taxon>Amygdaloideae</taxon>
        <taxon>Maleae</taxon>
        <taxon>Malus</taxon>
    </lineage>
</organism>
<evidence type="ECO:0000313" key="1">
    <source>
        <dbReference type="EMBL" id="TQD82443.1"/>
    </source>
</evidence>
<dbReference type="STRING" id="106549.A0A540L7I0"/>
<evidence type="ECO:0008006" key="3">
    <source>
        <dbReference type="Google" id="ProtNLM"/>
    </source>
</evidence>
<dbReference type="AlphaFoldDB" id="A0A540L7I0"/>
<gene>
    <name evidence="1" type="ORF">C1H46_032004</name>
</gene>